<comment type="caution">
    <text evidence="1">The sequence shown here is derived from an EMBL/GenBank/DDBJ whole genome shotgun (WGS) entry which is preliminary data.</text>
</comment>
<gene>
    <name evidence="1" type="ORF">MSG28_009730</name>
</gene>
<sequence length="603" mass="66018">MTFCQVSCGAFFLMVFPKALKMNSETNRLATFSNWPPEAPVNPIRIAKAGFFYTGQGTEVECFSCGGKISQWNYGDQAMLRHQRMQPNCRFVVNPELADNEPLDLDRVLPQQTATAVLNAVDVSTSPLGPTPTDEDEMYRSDALRLLSFINWRDDSVSIASLVNAGFYHAGESRLRCAWCGGELSPFRQLSILESPIDIHRRAFPRCEFVQRLQNTGRAANVAPAVSQPQTPQVESPHNPMSEGATHNALLLSSGGIQGCQTLGVVPVTGRGVQHPSLASLAGRLATFAEWPAGRPQAPQALAEAGFFFTGQDDQVCCFYCDGGLGKWEAGDEPWAEHARWFPECGFVQLVKGADFVAQHRSAPPNPTLPTERSISARQQNPRIHFPVLESQVEEHMEGNPALVALGAGLDAARVRRAIRRRLQTTGVAYTSSEALIDAVLNEQLNEESWGMAPNQRFARDILAEALQEFNPATGVITLSERDQSQSEASSRSRTPNEVGQQSSLPEMTETAHADICQIDSASDSSNVREQRESSPVKRPLSLEEENRQLKEARLCKVCMDSEVSVVFLPCGHLVSCARCGAALSSCPLCRSDVRALVRAYLA</sequence>
<reference evidence="1 2" key="1">
    <citation type="journal article" date="2022" name="Genome Biol. Evol.">
        <title>The Spruce Budworm Genome: Reconstructing the Evolutionary History of Antifreeze Proteins.</title>
        <authorList>
            <person name="Beliveau C."/>
            <person name="Gagne P."/>
            <person name="Picq S."/>
            <person name="Vernygora O."/>
            <person name="Keeling C.I."/>
            <person name="Pinkney K."/>
            <person name="Doucet D."/>
            <person name="Wen F."/>
            <person name="Johnston J.S."/>
            <person name="Maaroufi H."/>
            <person name="Boyle B."/>
            <person name="Laroche J."/>
            <person name="Dewar K."/>
            <person name="Juretic N."/>
            <person name="Blackburn G."/>
            <person name="Nisole A."/>
            <person name="Brunet B."/>
            <person name="Brandao M."/>
            <person name="Lumley L."/>
            <person name="Duan J."/>
            <person name="Quan G."/>
            <person name="Lucarotti C.J."/>
            <person name="Roe A.D."/>
            <person name="Sperling F.A.H."/>
            <person name="Levesque R.C."/>
            <person name="Cusson M."/>
        </authorList>
    </citation>
    <scope>NUCLEOTIDE SEQUENCE [LARGE SCALE GENOMIC DNA]</scope>
    <source>
        <strain evidence="1">Glfc:IPQL:Cfum</strain>
    </source>
</reference>
<protein>
    <submittedName>
        <fullName evidence="1">Uncharacterized protein</fullName>
    </submittedName>
</protein>
<accession>A0ACC0JCB6</accession>
<evidence type="ECO:0000313" key="1">
    <source>
        <dbReference type="EMBL" id="KAI8421766.1"/>
    </source>
</evidence>
<proteinExistence type="predicted"/>
<dbReference type="EMBL" id="CM046116">
    <property type="protein sequence ID" value="KAI8421766.1"/>
    <property type="molecule type" value="Genomic_DNA"/>
</dbReference>
<organism evidence="1 2">
    <name type="scientific">Choristoneura fumiferana</name>
    <name type="common">Spruce budworm moth</name>
    <name type="synonym">Archips fumiferana</name>
    <dbReference type="NCBI Taxonomy" id="7141"/>
    <lineage>
        <taxon>Eukaryota</taxon>
        <taxon>Metazoa</taxon>
        <taxon>Ecdysozoa</taxon>
        <taxon>Arthropoda</taxon>
        <taxon>Hexapoda</taxon>
        <taxon>Insecta</taxon>
        <taxon>Pterygota</taxon>
        <taxon>Neoptera</taxon>
        <taxon>Endopterygota</taxon>
        <taxon>Lepidoptera</taxon>
        <taxon>Glossata</taxon>
        <taxon>Ditrysia</taxon>
        <taxon>Tortricoidea</taxon>
        <taxon>Tortricidae</taxon>
        <taxon>Tortricinae</taxon>
        <taxon>Choristoneura</taxon>
    </lineage>
</organism>
<evidence type="ECO:0000313" key="2">
    <source>
        <dbReference type="Proteomes" id="UP001064048"/>
    </source>
</evidence>
<name>A0ACC0JCB6_CHOFU</name>
<keyword evidence="2" id="KW-1185">Reference proteome</keyword>
<dbReference type="Proteomes" id="UP001064048">
    <property type="component" value="Chromosome 16"/>
</dbReference>